<dbReference type="PANTHER" id="PTHR12413">
    <property type="entry name" value="DOLICHYL GLYCOSYLTRANSFERASE"/>
    <property type="match status" value="1"/>
</dbReference>
<gene>
    <name evidence="12" type="ORF">ElyMa_004079800</name>
</gene>
<dbReference type="InterPro" id="IPR004856">
    <property type="entry name" value="Glyco_trans_ALG6/ALG8"/>
</dbReference>
<dbReference type="EMBL" id="BMAT01008301">
    <property type="protein sequence ID" value="GFR81799.1"/>
    <property type="molecule type" value="Genomic_DNA"/>
</dbReference>
<reference evidence="12 13" key="1">
    <citation type="journal article" date="2021" name="Elife">
        <title>Chloroplast acquisition without the gene transfer in kleptoplastic sea slugs, Plakobranchus ocellatus.</title>
        <authorList>
            <person name="Maeda T."/>
            <person name="Takahashi S."/>
            <person name="Yoshida T."/>
            <person name="Shimamura S."/>
            <person name="Takaki Y."/>
            <person name="Nagai Y."/>
            <person name="Toyoda A."/>
            <person name="Suzuki Y."/>
            <person name="Arimoto A."/>
            <person name="Ishii H."/>
            <person name="Satoh N."/>
            <person name="Nishiyama T."/>
            <person name="Hasebe M."/>
            <person name="Maruyama T."/>
            <person name="Minagawa J."/>
            <person name="Obokata J."/>
            <person name="Shigenobu S."/>
        </authorList>
    </citation>
    <scope>NUCLEOTIDE SEQUENCE [LARGE SCALE GENOMIC DNA]</scope>
</reference>
<comment type="similarity">
    <text evidence="3 10">Belongs to the ALG6/ALG8 glucosyltransferase family.</text>
</comment>
<feature type="region of interest" description="Disordered" evidence="11">
    <location>
        <begin position="330"/>
        <end position="355"/>
    </location>
</feature>
<feature type="transmembrane region" description="Helical" evidence="10">
    <location>
        <begin position="205"/>
        <end position="226"/>
    </location>
</feature>
<dbReference type="PANTHER" id="PTHR12413:SF2">
    <property type="entry name" value="DOLICHYL PYROPHOSPHATE GLC1MAN9GLCNAC2 ALPHA-1,3-GLUCOSYLTRANSFERASE-RELATED"/>
    <property type="match status" value="1"/>
</dbReference>
<evidence type="ECO:0000256" key="6">
    <source>
        <dbReference type="ARBA" id="ARBA00022692"/>
    </source>
</evidence>
<dbReference type="EC" id="2.4.1.-" evidence="10"/>
<feature type="transmembrane region" description="Helical" evidence="10">
    <location>
        <begin position="268"/>
        <end position="292"/>
    </location>
</feature>
<keyword evidence="9 10" id="KW-0472">Membrane</keyword>
<dbReference type="GO" id="GO:0005789">
    <property type="term" value="C:endoplasmic reticulum membrane"/>
    <property type="evidence" value="ECO:0007669"/>
    <property type="project" value="UniProtKB-SubCell"/>
</dbReference>
<evidence type="ECO:0000256" key="5">
    <source>
        <dbReference type="ARBA" id="ARBA00022679"/>
    </source>
</evidence>
<keyword evidence="7 10" id="KW-0256">Endoplasmic reticulum</keyword>
<evidence type="ECO:0000256" key="1">
    <source>
        <dbReference type="ARBA" id="ARBA00004477"/>
    </source>
</evidence>
<organism evidence="12 13">
    <name type="scientific">Elysia marginata</name>
    <dbReference type="NCBI Taxonomy" id="1093978"/>
    <lineage>
        <taxon>Eukaryota</taxon>
        <taxon>Metazoa</taxon>
        <taxon>Spiralia</taxon>
        <taxon>Lophotrochozoa</taxon>
        <taxon>Mollusca</taxon>
        <taxon>Gastropoda</taxon>
        <taxon>Heterobranchia</taxon>
        <taxon>Euthyneura</taxon>
        <taxon>Panpulmonata</taxon>
        <taxon>Sacoglossa</taxon>
        <taxon>Placobranchoidea</taxon>
        <taxon>Plakobranchidae</taxon>
        <taxon>Elysia</taxon>
    </lineage>
</organism>
<feature type="compositionally biased region" description="Low complexity" evidence="11">
    <location>
        <begin position="337"/>
        <end position="348"/>
    </location>
</feature>
<comment type="pathway">
    <text evidence="2 10">Protein modification; protein glycosylation.</text>
</comment>
<evidence type="ECO:0000256" key="10">
    <source>
        <dbReference type="RuleBase" id="RU363110"/>
    </source>
</evidence>
<keyword evidence="6 10" id="KW-0812">Transmembrane</keyword>
<dbReference type="Pfam" id="PF03155">
    <property type="entry name" value="Alg6_Alg8"/>
    <property type="match status" value="1"/>
</dbReference>
<evidence type="ECO:0000256" key="11">
    <source>
        <dbReference type="SAM" id="MobiDB-lite"/>
    </source>
</evidence>
<keyword evidence="13" id="KW-1185">Reference proteome</keyword>
<evidence type="ECO:0000313" key="12">
    <source>
        <dbReference type="EMBL" id="GFR81799.1"/>
    </source>
</evidence>
<feature type="transmembrane region" description="Helical" evidence="10">
    <location>
        <begin position="17"/>
        <end position="42"/>
    </location>
</feature>
<dbReference type="GO" id="GO:0006487">
    <property type="term" value="P:protein N-linked glycosylation"/>
    <property type="evidence" value="ECO:0007669"/>
    <property type="project" value="TreeGrafter"/>
</dbReference>
<keyword evidence="4 10" id="KW-0328">Glycosyltransferase</keyword>
<sequence length="355" mass="39799">MLLSIVRILQGRTLEGAFWFSVLLNMKHIYIYIAPPYFVYLLRTYCFQREKRVSISTFSKTNFFNLASVVLTVFGLSFGPFVYYGQLGQVMSRLFPFKRGLVHAYWAPNVWALYNGLDKGLTILGLKTHFLRAGDVPAASMTGGMVQEYSHVVLPSIAPLVTMILTVCGMLLVKFSREDAKIFLILSTTGYFSLFPLLFTPFENVIKVLLFVQATLFSFLAIRNFFQDNTSKIKTSSSTTQQDQSCLPAGGFVGVLLHLPLLSPGESAYLWGLAALGIFNSGLPTWLLGLNILSHLPFLPLLLTSVYCAIGVVYCWLRFYRLFLCERQSQSADDDSSSLTSESSVSHTSRGKKRR</sequence>
<evidence type="ECO:0000256" key="7">
    <source>
        <dbReference type="ARBA" id="ARBA00022824"/>
    </source>
</evidence>
<evidence type="ECO:0000256" key="3">
    <source>
        <dbReference type="ARBA" id="ARBA00008715"/>
    </source>
</evidence>
<feature type="transmembrane region" description="Helical" evidence="10">
    <location>
        <begin position="152"/>
        <end position="173"/>
    </location>
</feature>
<evidence type="ECO:0000313" key="13">
    <source>
        <dbReference type="Proteomes" id="UP000762676"/>
    </source>
</evidence>
<proteinExistence type="inferred from homology"/>
<dbReference type="Proteomes" id="UP000762676">
    <property type="component" value="Unassembled WGS sequence"/>
</dbReference>
<name>A0AAV4G8I3_9GAST</name>
<dbReference type="AlphaFoldDB" id="A0AAV4G8I3"/>
<keyword evidence="5 10" id="KW-0808">Transferase</keyword>
<comment type="subcellular location">
    <subcellularLocation>
        <location evidence="1 10">Endoplasmic reticulum membrane</location>
        <topology evidence="1 10">Multi-pass membrane protein</topology>
    </subcellularLocation>
</comment>
<protein>
    <recommendedName>
        <fullName evidence="10">Alpha-1,3-glucosyltransferase</fullName>
        <ecNumber evidence="10">2.4.1.-</ecNumber>
    </recommendedName>
</protein>
<accession>A0AAV4G8I3</accession>
<keyword evidence="8 10" id="KW-1133">Transmembrane helix</keyword>
<feature type="transmembrane region" description="Helical" evidence="10">
    <location>
        <begin position="63"/>
        <end position="84"/>
    </location>
</feature>
<dbReference type="GO" id="GO:0042283">
    <property type="term" value="F:dolichyl pyrophosphate Glc1Man9GlcNAc2 alpha-1,3-glucosyltransferase activity"/>
    <property type="evidence" value="ECO:0007669"/>
    <property type="project" value="TreeGrafter"/>
</dbReference>
<evidence type="ECO:0000256" key="8">
    <source>
        <dbReference type="ARBA" id="ARBA00022989"/>
    </source>
</evidence>
<evidence type="ECO:0000256" key="9">
    <source>
        <dbReference type="ARBA" id="ARBA00023136"/>
    </source>
</evidence>
<feature type="transmembrane region" description="Helical" evidence="10">
    <location>
        <begin position="298"/>
        <end position="317"/>
    </location>
</feature>
<feature type="transmembrane region" description="Helical" evidence="10">
    <location>
        <begin position="180"/>
        <end position="199"/>
    </location>
</feature>
<evidence type="ECO:0000256" key="2">
    <source>
        <dbReference type="ARBA" id="ARBA00004922"/>
    </source>
</evidence>
<comment type="caution">
    <text evidence="10">Lacks conserved residue(s) required for the propagation of feature annotation.</text>
</comment>
<comment type="caution">
    <text evidence="12">The sequence shown here is derived from an EMBL/GenBank/DDBJ whole genome shotgun (WGS) entry which is preliminary data.</text>
</comment>
<evidence type="ECO:0000256" key="4">
    <source>
        <dbReference type="ARBA" id="ARBA00022676"/>
    </source>
</evidence>